<evidence type="ECO:0008006" key="4">
    <source>
        <dbReference type="Google" id="ProtNLM"/>
    </source>
</evidence>
<dbReference type="Proteomes" id="UP000281343">
    <property type="component" value="Unassembled WGS sequence"/>
</dbReference>
<dbReference type="SUPFAM" id="SSF52540">
    <property type="entry name" value="P-loop containing nucleoside triphosphate hydrolases"/>
    <property type="match status" value="1"/>
</dbReference>
<dbReference type="AlphaFoldDB" id="A0A3L9XYF5"/>
<feature type="compositionally biased region" description="Basic and acidic residues" evidence="1">
    <location>
        <begin position="298"/>
        <end position="308"/>
    </location>
</feature>
<protein>
    <recommendedName>
        <fullName evidence="4">Sulfotransferase family protein</fullName>
    </recommendedName>
</protein>
<reference evidence="2 3" key="1">
    <citation type="submission" date="2018-10" db="EMBL/GenBank/DDBJ databases">
        <authorList>
            <person name="Jung H.S."/>
            <person name="Jeon C.O."/>
        </authorList>
    </citation>
    <scope>NUCLEOTIDE SEQUENCE [LARGE SCALE GENOMIC DNA]</scope>
    <source>
        <strain evidence="2 3">MA-7-27</strain>
    </source>
</reference>
<organism evidence="2 3">
    <name type="scientific">Rhodophyticola porphyridii</name>
    <dbReference type="NCBI Taxonomy" id="1852017"/>
    <lineage>
        <taxon>Bacteria</taxon>
        <taxon>Pseudomonadati</taxon>
        <taxon>Pseudomonadota</taxon>
        <taxon>Alphaproteobacteria</taxon>
        <taxon>Rhodobacterales</taxon>
        <taxon>Roseobacteraceae</taxon>
        <taxon>Rhodophyticola</taxon>
    </lineage>
</organism>
<keyword evidence="3" id="KW-1185">Reference proteome</keyword>
<dbReference type="Gene3D" id="3.40.50.300">
    <property type="entry name" value="P-loop containing nucleotide triphosphate hydrolases"/>
    <property type="match status" value="1"/>
</dbReference>
<evidence type="ECO:0000313" key="2">
    <source>
        <dbReference type="EMBL" id="RMA41651.1"/>
    </source>
</evidence>
<proteinExistence type="predicted"/>
<gene>
    <name evidence="2" type="ORF">D9R08_12285</name>
</gene>
<dbReference type="EMBL" id="RCNT01000006">
    <property type="protein sequence ID" value="RMA41651.1"/>
    <property type="molecule type" value="Genomic_DNA"/>
</dbReference>
<accession>A0A3L9XYF5</accession>
<dbReference type="InterPro" id="IPR027417">
    <property type="entry name" value="P-loop_NTPase"/>
</dbReference>
<comment type="caution">
    <text evidence="2">The sequence shown here is derived from an EMBL/GenBank/DDBJ whole genome shotgun (WGS) entry which is preliminary data.</text>
</comment>
<dbReference type="OrthoDB" id="8481769at2"/>
<name>A0A3L9XYF5_9RHOB</name>
<evidence type="ECO:0000256" key="1">
    <source>
        <dbReference type="SAM" id="MobiDB-lite"/>
    </source>
</evidence>
<dbReference type="RefSeq" id="WP_121898365.1">
    <property type="nucleotide sequence ID" value="NZ_RCNT01000006.1"/>
</dbReference>
<evidence type="ECO:0000313" key="3">
    <source>
        <dbReference type="Proteomes" id="UP000281343"/>
    </source>
</evidence>
<feature type="region of interest" description="Disordered" evidence="1">
    <location>
        <begin position="289"/>
        <end position="308"/>
    </location>
</feature>
<sequence length="308" mass="34138">MDVVLHIGVHRTGTTTVQRVMGASRETLVAGRIAYWGPKRLRGGLFQGLSDDPSQMLPWQARRRKRMAGRINLAMETHRQEGMRTLLVSEENIAGMLRPNLTRRSLYPDADTRLARLAEAFGKRCIRVAIGIRCYDRYWSSALAFALARGGPPPTSQMCSALVAQPRRWRDLVHAAAQAFPQAEIVVWTHEALAARPEQQVAALLGGPAPRLKAIRDWHNASPTPAALREVMMDRGEDPGVISEMSGKFMPFTALQRSALRAHYAEDLGWLRGGADGLARYIDDPATDWGATGQGRGHLNDGEYRRLA</sequence>